<sequence>MLRTRILLVSLVWLTASAGFLQAADPVSPVAGLHPVAHRLTAEDIGYGQGVFLNDGKVYLYGDGETGIIREFNWSAETPHSLQPTGKVIKLTRNGEDIAPHPTGLTHHPEIGTFLGDTVNQTGVIYHIDWKQALNDGNLDRAVKNMVVDDLAFNGTRPEFVKIGDRWLIATADYGEEGNELRLYDPKRLKVVSRASSPGVLVHKQPCGPFVQTVEWVPELETLALVQNQIAGLRYRLTFAVWDDDDLTADFSQPFDLAEPRDELEGWGYLGNGWSLYLSSSPRVNVSLGRLKMAE</sequence>
<dbReference type="EMBL" id="CP002546">
    <property type="protein sequence ID" value="ADY58965.1"/>
    <property type="molecule type" value="Genomic_DNA"/>
</dbReference>
<gene>
    <name evidence="2" type="ordered locus">Plabr_1353</name>
</gene>
<dbReference type="HOGENOM" id="CLU_962799_0_0_0"/>
<name>F0SNS9_RUBBR</name>
<dbReference type="KEGG" id="pbs:Plabr_1353"/>
<feature type="signal peptide" evidence="1">
    <location>
        <begin position="1"/>
        <end position="23"/>
    </location>
</feature>
<dbReference type="RefSeq" id="WP_013627696.1">
    <property type="nucleotide sequence ID" value="NC_015174.1"/>
</dbReference>
<reference evidence="3" key="1">
    <citation type="submission" date="2011-02" db="EMBL/GenBank/DDBJ databases">
        <title>The complete genome of Planctomyces brasiliensis DSM 5305.</title>
        <authorList>
            <person name="Lucas S."/>
            <person name="Copeland A."/>
            <person name="Lapidus A."/>
            <person name="Bruce D."/>
            <person name="Goodwin L."/>
            <person name="Pitluck S."/>
            <person name="Kyrpides N."/>
            <person name="Mavromatis K."/>
            <person name="Pagani I."/>
            <person name="Ivanova N."/>
            <person name="Ovchinnikova G."/>
            <person name="Lu M."/>
            <person name="Detter J.C."/>
            <person name="Han C."/>
            <person name="Land M."/>
            <person name="Hauser L."/>
            <person name="Markowitz V."/>
            <person name="Cheng J.-F."/>
            <person name="Hugenholtz P."/>
            <person name="Woyke T."/>
            <person name="Wu D."/>
            <person name="Tindall B."/>
            <person name="Pomrenke H.G."/>
            <person name="Brambilla E."/>
            <person name="Klenk H.-P."/>
            <person name="Eisen J.A."/>
        </authorList>
    </citation>
    <scope>NUCLEOTIDE SEQUENCE [LARGE SCALE GENOMIC DNA]</scope>
    <source>
        <strain evidence="3">ATCC 49424 / DSM 5305 / JCM 21570 / NBRC 103401 / IFAM 1448</strain>
    </source>
</reference>
<evidence type="ECO:0000313" key="3">
    <source>
        <dbReference type="Proteomes" id="UP000006860"/>
    </source>
</evidence>
<dbReference type="AlphaFoldDB" id="F0SNS9"/>
<evidence type="ECO:0000313" key="2">
    <source>
        <dbReference type="EMBL" id="ADY58965.1"/>
    </source>
</evidence>
<dbReference type="Proteomes" id="UP000006860">
    <property type="component" value="Chromosome"/>
</dbReference>
<evidence type="ECO:0000256" key="1">
    <source>
        <dbReference type="SAM" id="SignalP"/>
    </source>
</evidence>
<organism evidence="2 3">
    <name type="scientific">Rubinisphaera brasiliensis (strain ATCC 49424 / DSM 5305 / JCM 21570 / IAM 15109 / NBRC 103401 / IFAM 1448)</name>
    <name type="common">Planctomyces brasiliensis</name>
    <dbReference type="NCBI Taxonomy" id="756272"/>
    <lineage>
        <taxon>Bacteria</taxon>
        <taxon>Pseudomonadati</taxon>
        <taxon>Planctomycetota</taxon>
        <taxon>Planctomycetia</taxon>
        <taxon>Planctomycetales</taxon>
        <taxon>Planctomycetaceae</taxon>
        <taxon>Rubinisphaera</taxon>
    </lineage>
</organism>
<dbReference type="OrthoDB" id="259921at2"/>
<dbReference type="eggNOG" id="ENOG502ZARY">
    <property type="taxonomic scope" value="Bacteria"/>
</dbReference>
<dbReference type="SUPFAM" id="SSF75011">
    <property type="entry name" value="3-carboxy-cis,cis-mucoante lactonizing enzyme"/>
    <property type="match status" value="1"/>
</dbReference>
<proteinExistence type="predicted"/>
<feature type="chain" id="PRO_5003260734" description="Signal peptide-domain containing protein" evidence="1">
    <location>
        <begin position="24"/>
        <end position="295"/>
    </location>
</feature>
<evidence type="ECO:0008006" key="4">
    <source>
        <dbReference type="Google" id="ProtNLM"/>
    </source>
</evidence>
<accession>F0SNS9</accession>
<protein>
    <recommendedName>
        <fullName evidence="4">Signal peptide-domain containing protein</fullName>
    </recommendedName>
</protein>
<keyword evidence="1" id="KW-0732">Signal</keyword>
<keyword evidence="3" id="KW-1185">Reference proteome</keyword>